<dbReference type="Pfam" id="PF02371">
    <property type="entry name" value="Transposase_20"/>
    <property type="match status" value="1"/>
</dbReference>
<dbReference type="GO" id="GO:0004803">
    <property type="term" value="F:transposase activity"/>
    <property type="evidence" value="ECO:0007669"/>
    <property type="project" value="InterPro"/>
</dbReference>
<dbReference type="GO" id="GO:0006313">
    <property type="term" value="P:DNA transposition"/>
    <property type="evidence" value="ECO:0007669"/>
    <property type="project" value="InterPro"/>
</dbReference>
<evidence type="ECO:0000259" key="3">
    <source>
        <dbReference type="Pfam" id="PF01548"/>
    </source>
</evidence>
<organism evidence="5">
    <name type="scientific">freshwater metagenome</name>
    <dbReference type="NCBI Taxonomy" id="449393"/>
    <lineage>
        <taxon>unclassified sequences</taxon>
        <taxon>metagenomes</taxon>
        <taxon>ecological metagenomes</taxon>
    </lineage>
</organism>
<dbReference type="InterPro" id="IPR047650">
    <property type="entry name" value="Transpos_IS110"/>
</dbReference>
<evidence type="ECO:0000259" key="4">
    <source>
        <dbReference type="Pfam" id="PF02371"/>
    </source>
</evidence>
<dbReference type="SUPFAM" id="SSF51735">
    <property type="entry name" value="NAD(P)-binding Rossmann-fold domains"/>
    <property type="match status" value="1"/>
</dbReference>
<dbReference type="EMBL" id="CAEZYQ010000035">
    <property type="protein sequence ID" value="CAB4766473.1"/>
    <property type="molecule type" value="Genomic_DNA"/>
</dbReference>
<feature type="coiled-coil region" evidence="1">
    <location>
        <begin position="196"/>
        <end position="223"/>
    </location>
</feature>
<evidence type="ECO:0000313" key="5">
    <source>
        <dbReference type="EMBL" id="CAB4766473.1"/>
    </source>
</evidence>
<reference evidence="5" key="1">
    <citation type="submission" date="2020-05" db="EMBL/GenBank/DDBJ databases">
        <authorList>
            <person name="Chiriac C."/>
            <person name="Salcher M."/>
            <person name="Ghai R."/>
            <person name="Kavagutti S V."/>
        </authorList>
    </citation>
    <scope>NUCLEOTIDE SEQUENCE</scope>
</reference>
<name>A0A6J6V650_9ZZZZ</name>
<sequence length="396" mass="43198">MNATDERVVIGMDPHKRSMTIEVMAADEEVLGGGRFGTDAAGFQSMLEYVTRWPDRVWAIEGCNGIGRHVAMRLIAEGHEVVDVPPKLSARARVFATGQGRKTDATDAHSVALVGTRMAGLRPVVHDEQLAVLRLLVDRRSSLGDDHTRMISQLHQLLLELIPGGAKKDLSAAQAKALLAKVRPRDTVGKARRRVAAELIADLERVYARKKAADKELKELLAATGTTLMDLHGIGPSGAARLLVEVGDITRFPNREHFASWNGTAPIDASSGDQVRHRLSRAGNRQINRTLHIMATVQLRNDTEGRAYFDRRKRDGKTSMEAMRALKRRLSNIVYRTMLDDAIRASAASEVTGPGGQRGSDSDSSATGSQPQHRLFGQATPGPVTTQPRTPLPRVS</sequence>
<proteinExistence type="predicted"/>
<dbReference type="InterPro" id="IPR036291">
    <property type="entry name" value="NAD(P)-bd_dom_sf"/>
</dbReference>
<feature type="compositionally biased region" description="Polar residues" evidence="2">
    <location>
        <begin position="362"/>
        <end position="372"/>
    </location>
</feature>
<feature type="domain" description="Transposase IS116/IS110/IS902 C-terminal" evidence="4">
    <location>
        <begin position="227"/>
        <end position="309"/>
    </location>
</feature>
<protein>
    <submittedName>
        <fullName evidence="5">Unannotated protein</fullName>
    </submittedName>
</protein>
<dbReference type="InterPro" id="IPR002525">
    <property type="entry name" value="Transp_IS110-like_N"/>
</dbReference>
<keyword evidence="1" id="KW-0175">Coiled coil</keyword>
<dbReference type="NCBIfam" id="NF033542">
    <property type="entry name" value="transpos_IS110"/>
    <property type="match status" value="1"/>
</dbReference>
<dbReference type="InterPro" id="IPR003346">
    <property type="entry name" value="Transposase_20"/>
</dbReference>
<dbReference type="GO" id="GO:0003677">
    <property type="term" value="F:DNA binding"/>
    <property type="evidence" value="ECO:0007669"/>
    <property type="project" value="InterPro"/>
</dbReference>
<feature type="domain" description="Transposase IS110-like N-terminal" evidence="3">
    <location>
        <begin position="10"/>
        <end position="163"/>
    </location>
</feature>
<accession>A0A6J6V650</accession>
<dbReference type="AlphaFoldDB" id="A0A6J6V650"/>
<gene>
    <name evidence="5" type="ORF">UFOPK2761_03101</name>
</gene>
<evidence type="ECO:0000256" key="2">
    <source>
        <dbReference type="SAM" id="MobiDB-lite"/>
    </source>
</evidence>
<dbReference type="PANTHER" id="PTHR33055">
    <property type="entry name" value="TRANSPOSASE FOR INSERTION SEQUENCE ELEMENT IS1111A"/>
    <property type="match status" value="1"/>
</dbReference>
<dbReference type="PANTHER" id="PTHR33055:SF16">
    <property type="entry name" value="TRANSPOSASE FOR INSERTION SEQUENCE ELEMENT IS1547"/>
    <property type="match status" value="1"/>
</dbReference>
<evidence type="ECO:0000256" key="1">
    <source>
        <dbReference type="SAM" id="Coils"/>
    </source>
</evidence>
<feature type="region of interest" description="Disordered" evidence="2">
    <location>
        <begin position="347"/>
        <end position="396"/>
    </location>
</feature>
<dbReference type="Pfam" id="PF01548">
    <property type="entry name" value="DEDD_Tnp_IS110"/>
    <property type="match status" value="1"/>
</dbReference>